<dbReference type="RefSeq" id="WP_346052430.1">
    <property type="nucleotide sequence ID" value="NZ_JAYGII010000025.1"/>
</dbReference>
<proteinExistence type="predicted"/>
<evidence type="ECO:0000313" key="1">
    <source>
        <dbReference type="EMBL" id="MEA5446272.1"/>
    </source>
</evidence>
<dbReference type="Proteomes" id="UP001302316">
    <property type="component" value="Unassembled WGS sequence"/>
</dbReference>
<protein>
    <submittedName>
        <fullName evidence="1">Uncharacterized protein</fullName>
    </submittedName>
</protein>
<reference evidence="1 2" key="1">
    <citation type="submission" date="2023-12" db="EMBL/GenBank/DDBJ databases">
        <title>Whole-genome sequencing of halo(alkali)philic microorganisms from hypersaline lakes.</title>
        <authorList>
            <person name="Sorokin D.Y."/>
            <person name="Merkel A.Y."/>
            <person name="Messina E."/>
            <person name="Yakimov M."/>
        </authorList>
    </citation>
    <scope>NUCLEOTIDE SEQUENCE [LARGE SCALE GENOMIC DNA]</scope>
    <source>
        <strain evidence="1 2">AB-CW1</strain>
    </source>
</reference>
<keyword evidence="2" id="KW-1185">Reference proteome</keyword>
<gene>
    <name evidence="1" type="ORF">VCB98_10620</name>
</gene>
<evidence type="ECO:0000313" key="2">
    <source>
        <dbReference type="Proteomes" id="UP001302316"/>
    </source>
</evidence>
<organism evidence="1 2">
    <name type="scientific">Natronospira elongata</name>
    <dbReference type="NCBI Taxonomy" id="3110268"/>
    <lineage>
        <taxon>Bacteria</taxon>
        <taxon>Pseudomonadati</taxon>
        <taxon>Pseudomonadota</taxon>
        <taxon>Gammaproteobacteria</taxon>
        <taxon>Natronospirales</taxon>
        <taxon>Natronospiraceae</taxon>
        <taxon>Natronospira</taxon>
    </lineage>
</organism>
<dbReference type="EMBL" id="JAYGII010000025">
    <property type="protein sequence ID" value="MEA5446272.1"/>
    <property type="molecule type" value="Genomic_DNA"/>
</dbReference>
<dbReference type="AlphaFoldDB" id="A0AAP6JGX7"/>
<name>A0AAP6JGX7_9GAMM</name>
<sequence length="106" mass="12039">MRGRDSNAGSARQIPTLEEVVRPGKKTVNAPPNLDLFEDPPAVETVATEGPDEKERMRQAFIEELDRRVENLVRSRVQRLADSLAEDVMKTLKREIRNIAKDQEKA</sequence>
<comment type="caution">
    <text evidence="1">The sequence shown here is derived from an EMBL/GenBank/DDBJ whole genome shotgun (WGS) entry which is preliminary data.</text>
</comment>
<accession>A0AAP6JGX7</accession>